<feature type="transmembrane region" description="Helical" evidence="6">
    <location>
        <begin position="62"/>
        <end position="80"/>
    </location>
</feature>
<feature type="transmembrane region" description="Helical" evidence="6">
    <location>
        <begin position="170"/>
        <end position="192"/>
    </location>
</feature>
<feature type="transmembrane region" description="Helical" evidence="6">
    <location>
        <begin position="316"/>
        <end position="335"/>
    </location>
</feature>
<dbReference type="FunFam" id="1.20.1740.10:FF:000052">
    <property type="entry name" value="Lysine histidine transporter-like 3"/>
    <property type="match status" value="1"/>
</dbReference>
<organism evidence="8 9">
    <name type="scientific">Hyalella azteca</name>
    <name type="common">Amphipod</name>
    <dbReference type="NCBI Taxonomy" id="294128"/>
    <lineage>
        <taxon>Eukaryota</taxon>
        <taxon>Metazoa</taxon>
        <taxon>Ecdysozoa</taxon>
        <taxon>Arthropoda</taxon>
        <taxon>Crustacea</taxon>
        <taxon>Multicrustacea</taxon>
        <taxon>Malacostraca</taxon>
        <taxon>Eumalacostraca</taxon>
        <taxon>Peracarida</taxon>
        <taxon>Amphipoda</taxon>
        <taxon>Senticaudata</taxon>
        <taxon>Talitrida</taxon>
        <taxon>Talitroidea</taxon>
        <taxon>Hyalellidae</taxon>
        <taxon>Hyalella</taxon>
    </lineage>
</organism>
<gene>
    <name evidence="9" type="primary">LOC108666156</name>
</gene>
<reference evidence="9" key="1">
    <citation type="submission" date="2025-08" db="UniProtKB">
        <authorList>
            <consortium name="RefSeq"/>
        </authorList>
    </citation>
    <scope>IDENTIFICATION</scope>
    <source>
        <tissue evidence="9">Whole organism</tissue>
    </source>
</reference>
<evidence type="ECO:0000256" key="6">
    <source>
        <dbReference type="SAM" id="Phobius"/>
    </source>
</evidence>
<feature type="transmembrane region" description="Helical" evidence="6">
    <location>
        <begin position="143"/>
        <end position="164"/>
    </location>
</feature>
<keyword evidence="8" id="KW-1185">Reference proteome</keyword>
<dbReference type="Pfam" id="PF01490">
    <property type="entry name" value="Aa_trans"/>
    <property type="match status" value="1"/>
</dbReference>
<evidence type="ECO:0000256" key="3">
    <source>
        <dbReference type="ARBA" id="ARBA00022692"/>
    </source>
</evidence>
<dbReference type="AlphaFoldDB" id="A0A8B7N5C1"/>
<dbReference type="PANTHER" id="PTHR48017">
    <property type="entry name" value="OS05G0424000 PROTEIN-RELATED"/>
    <property type="match status" value="1"/>
</dbReference>
<feature type="transmembrane region" description="Helical" evidence="6">
    <location>
        <begin position="423"/>
        <end position="445"/>
    </location>
</feature>
<feature type="transmembrane region" description="Helical" evidence="6">
    <location>
        <begin position="234"/>
        <end position="255"/>
    </location>
</feature>
<dbReference type="GeneID" id="108666156"/>
<name>A0A8B7N5C1_HYAAZ</name>
<dbReference type="RefSeq" id="XP_018008464.1">
    <property type="nucleotide sequence ID" value="XM_018152975.2"/>
</dbReference>
<feature type="transmembrane region" description="Helical" evidence="6">
    <location>
        <begin position="356"/>
        <end position="374"/>
    </location>
</feature>
<proteinExistence type="predicted"/>
<keyword evidence="4 6" id="KW-1133">Transmembrane helix</keyword>
<evidence type="ECO:0000313" key="9">
    <source>
        <dbReference type="RefSeq" id="XP_018008464.1"/>
    </source>
</evidence>
<evidence type="ECO:0000313" key="8">
    <source>
        <dbReference type="Proteomes" id="UP000694843"/>
    </source>
</evidence>
<feature type="transmembrane region" description="Helical" evidence="6">
    <location>
        <begin position="275"/>
        <end position="296"/>
    </location>
</feature>
<dbReference type="Gene3D" id="1.20.1740.10">
    <property type="entry name" value="Amino acid/polyamine transporter I"/>
    <property type="match status" value="1"/>
</dbReference>
<protein>
    <submittedName>
        <fullName evidence="9">Lysine histidine transporter 2</fullName>
    </submittedName>
</protein>
<evidence type="ECO:0000259" key="7">
    <source>
        <dbReference type="Pfam" id="PF01490"/>
    </source>
</evidence>
<feature type="transmembrane region" description="Helical" evidence="6">
    <location>
        <begin position="86"/>
        <end position="106"/>
    </location>
</feature>
<feature type="transmembrane region" description="Helical" evidence="6">
    <location>
        <begin position="204"/>
        <end position="222"/>
    </location>
</feature>
<feature type="domain" description="Amino acid transporter transmembrane" evidence="7">
    <location>
        <begin position="58"/>
        <end position="435"/>
    </location>
</feature>
<sequence length="480" mass="52422">MESNDEQKQSFLSAKALVQSPVAGTPGDAKKEVEVDGLKITDEPGPAGHGGRVRGLGYLKTSYFIIAQMTGVGFLALPKALANSGWGGVTMILLFCLLVGFAATRLGKAWVILEERWPELRRPVRQPYMDIAEKAFGLIGRKFCFGCVIATLMGYGIAFTLLIAGMMNSLVTSVSICTWIIIISVTVCPATFLESPKDFWQASILAVVSTSLAIVIIIVQLICDQPLHPDPSYGAPTFISFSLGFSAILFAFGGASAFPTLQNDMEDRRDWWKSVIVAFSVILVLYLPIGVTGYAILGDQVPDNIILGVTEGIPVIFAIVFVIVNLLCTYVICMNPIDQAFEEILKVPNSFNWKRVVVRTCVVCFVTFVCLAVPDFGKILNLFGGSTITSLSFLFPPLMYLRLVDQKGEGKWEEKKIPIYERILLYFIVLVGLVGGITSTVFALMDILDPKSLGKSCFVSFSLGIPVDEAQNVTMFYDST</sequence>
<comment type="subcellular location">
    <subcellularLocation>
        <location evidence="1">Membrane</location>
    </subcellularLocation>
</comment>
<keyword evidence="3 6" id="KW-0812">Transmembrane</keyword>
<feature type="transmembrane region" description="Helical" evidence="6">
    <location>
        <begin position="380"/>
        <end position="403"/>
    </location>
</feature>
<accession>A0A8B7N5C1</accession>
<dbReference type="OMA" id="IGAVCTM"/>
<dbReference type="OrthoDB" id="655540at2759"/>
<dbReference type="InterPro" id="IPR013057">
    <property type="entry name" value="AA_transpt_TM"/>
</dbReference>
<evidence type="ECO:0000256" key="2">
    <source>
        <dbReference type="ARBA" id="ARBA00022448"/>
    </source>
</evidence>
<dbReference type="KEGG" id="hazt:108666156"/>
<keyword evidence="2" id="KW-0813">Transport</keyword>
<keyword evidence="5 6" id="KW-0472">Membrane</keyword>
<dbReference type="Proteomes" id="UP000694843">
    <property type="component" value="Unplaced"/>
</dbReference>
<dbReference type="GO" id="GO:0016020">
    <property type="term" value="C:membrane"/>
    <property type="evidence" value="ECO:0007669"/>
    <property type="project" value="UniProtKB-SubCell"/>
</dbReference>
<evidence type="ECO:0000256" key="4">
    <source>
        <dbReference type="ARBA" id="ARBA00022989"/>
    </source>
</evidence>
<evidence type="ECO:0000256" key="5">
    <source>
        <dbReference type="ARBA" id="ARBA00023136"/>
    </source>
</evidence>
<evidence type="ECO:0000256" key="1">
    <source>
        <dbReference type="ARBA" id="ARBA00004370"/>
    </source>
</evidence>